<feature type="compositionally biased region" description="Basic and acidic residues" evidence="1">
    <location>
        <begin position="1"/>
        <end position="17"/>
    </location>
</feature>
<proteinExistence type="predicted"/>
<accession>A0A2R6RI66</accession>
<dbReference type="Proteomes" id="UP000186601">
    <property type="component" value="Unassembled WGS sequence"/>
</dbReference>
<comment type="caution">
    <text evidence="2">The sequence shown here is derived from an EMBL/GenBank/DDBJ whole genome shotgun (WGS) entry which is preliminary data.</text>
</comment>
<feature type="region of interest" description="Disordered" evidence="1">
    <location>
        <begin position="1"/>
        <end position="21"/>
    </location>
</feature>
<dbReference type="STRING" id="98765.A0A2R6RI66"/>
<dbReference type="EMBL" id="MLYV02000256">
    <property type="protein sequence ID" value="PSS29704.1"/>
    <property type="molecule type" value="Genomic_DNA"/>
</dbReference>
<feature type="compositionally biased region" description="Low complexity" evidence="1">
    <location>
        <begin position="63"/>
        <end position="77"/>
    </location>
</feature>
<protein>
    <submittedName>
        <fullName evidence="2">Uncharacterized protein</fullName>
    </submittedName>
</protein>
<dbReference type="OrthoDB" id="29853at2759"/>
<name>A0A2R6RI66_9APHY</name>
<feature type="region of interest" description="Disordered" evidence="1">
    <location>
        <begin position="40"/>
        <end position="122"/>
    </location>
</feature>
<evidence type="ECO:0000256" key="1">
    <source>
        <dbReference type="SAM" id="MobiDB-lite"/>
    </source>
</evidence>
<reference evidence="2 3" key="1">
    <citation type="submission" date="2018-02" db="EMBL/GenBank/DDBJ databases">
        <title>Genome sequence of the basidiomycete white-rot fungus Phlebia centrifuga.</title>
        <authorList>
            <person name="Granchi Z."/>
            <person name="Peng M."/>
            <person name="de Vries R.P."/>
            <person name="Hilden K."/>
            <person name="Makela M.R."/>
            <person name="Grigoriev I."/>
            <person name="Riley R."/>
        </authorList>
    </citation>
    <scope>NUCLEOTIDE SEQUENCE [LARGE SCALE GENOMIC DNA]</scope>
    <source>
        <strain evidence="2 3">FBCC195</strain>
    </source>
</reference>
<dbReference type="Gene3D" id="1.20.1260.60">
    <property type="entry name" value="Vacuolar protein sorting-associated protein Ist1"/>
    <property type="match status" value="1"/>
</dbReference>
<evidence type="ECO:0000313" key="3">
    <source>
        <dbReference type="Proteomes" id="UP000186601"/>
    </source>
</evidence>
<evidence type="ECO:0000313" key="2">
    <source>
        <dbReference type="EMBL" id="PSS29704.1"/>
    </source>
</evidence>
<dbReference type="AlphaFoldDB" id="A0A2R6RI66"/>
<feature type="compositionally biased region" description="Acidic residues" evidence="1">
    <location>
        <begin position="113"/>
        <end position="122"/>
    </location>
</feature>
<dbReference type="InterPro" id="IPR042277">
    <property type="entry name" value="IST1-like"/>
</dbReference>
<sequence length="137" mass="14563">MENKDGCVTERVTKKISTDTPSSQLVDAYLGEIAKGYGINWTPALPSHDDDDNGGKDGSVKEPASASALDSPLLDAAKISAEARSNGARTPKLPEVPPTDDPDTRNKGISNDVEVEAAPPEDDFDALARRFAALKKR</sequence>
<keyword evidence="3" id="KW-1185">Reference proteome</keyword>
<gene>
    <name evidence="2" type="ORF">PHLCEN_2v2852</name>
</gene>
<organism evidence="2 3">
    <name type="scientific">Hermanssonia centrifuga</name>
    <dbReference type="NCBI Taxonomy" id="98765"/>
    <lineage>
        <taxon>Eukaryota</taxon>
        <taxon>Fungi</taxon>
        <taxon>Dikarya</taxon>
        <taxon>Basidiomycota</taxon>
        <taxon>Agaricomycotina</taxon>
        <taxon>Agaricomycetes</taxon>
        <taxon>Polyporales</taxon>
        <taxon>Meruliaceae</taxon>
        <taxon>Hermanssonia</taxon>
    </lineage>
</organism>